<evidence type="ECO:0000256" key="8">
    <source>
        <dbReference type="ARBA" id="ARBA00023010"/>
    </source>
</evidence>
<evidence type="ECO:0000256" key="5">
    <source>
        <dbReference type="ARBA" id="ARBA00022792"/>
    </source>
</evidence>
<keyword evidence="5" id="KW-0999">Mitochondrion inner membrane</keyword>
<proteinExistence type="inferred from homology"/>
<evidence type="ECO:0000256" key="14">
    <source>
        <dbReference type="ARBA" id="ARBA00074275"/>
    </source>
</evidence>
<dbReference type="STRING" id="5286.A0A0K3CTN8"/>
<protein>
    <recommendedName>
        <fullName evidence="14">Mitochondrial import inner membrane translocase subunit TIM13</fullName>
    </recommendedName>
    <alternativeName>
        <fullName evidence="12 13">mitochondrial import inner membrane translocase subunit TIM13</fullName>
    </alternativeName>
</protein>
<evidence type="ECO:0000313" key="20">
    <source>
        <dbReference type="Proteomes" id="UP000239560"/>
    </source>
</evidence>
<keyword evidence="9" id="KW-0496">Mitochondrion</keyword>
<evidence type="ECO:0000313" key="19">
    <source>
        <dbReference type="Proteomes" id="UP000199069"/>
    </source>
</evidence>
<dbReference type="InterPro" id="IPR004217">
    <property type="entry name" value="Tim10-like"/>
</dbReference>
<evidence type="ECO:0000256" key="4">
    <source>
        <dbReference type="ARBA" id="ARBA00022723"/>
    </source>
</evidence>
<dbReference type="Proteomes" id="UP000199069">
    <property type="component" value="Unassembled WGS sequence"/>
</dbReference>
<evidence type="ECO:0000256" key="6">
    <source>
        <dbReference type="ARBA" id="ARBA00022833"/>
    </source>
</evidence>
<reference evidence="17 19" key="1">
    <citation type="submission" date="2015-07" db="EMBL/GenBank/DDBJ databases">
        <authorList>
            <person name="Cajimat M.N.B."/>
            <person name="Milazzo M.L."/>
            <person name="Fulhorst C.F."/>
        </authorList>
    </citation>
    <scope>NUCLEOTIDE SEQUENCE [LARGE SCALE GENOMIC DNA]</scope>
    <source>
        <strain evidence="17">Single colony</strain>
    </source>
</reference>
<comment type="subcellular location">
    <subcellularLocation>
        <location evidence="1">Mitochondrion inner membrane</location>
        <topology evidence="1">Peripheral membrane protein</topology>
        <orientation evidence="1">Intermembrane side</orientation>
    </subcellularLocation>
</comment>
<evidence type="ECO:0000256" key="12">
    <source>
        <dbReference type="ARBA" id="ARBA00067221"/>
    </source>
</evidence>
<keyword evidence="8" id="KW-0811">Translocation</keyword>
<accession>A0A0K3CTN8</accession>
<dbReference type="GO" id="GO:0005743">
    <property type="term" value="C:mitochondrial inner membrane"/>
    <property type="evidence" value="ECO:0007669"/>
    <property type="project" value="UniProtKB-SubCell"/>
</dbReference>
<evidence type="ECO:0000256" key="3">
    <source>
        <dbReference type="ARBA" id="ARBA00022448"/>
    </source>
</evidence>
<evidence type="ECO:0000256" key="9">
    <source>
        <dbReference type="ARBA" id="ARBA00023128"/>
    </source>
</evidence>
<dbReference type="AlphaFoldDB" id="A0A0K3CTN8"/>
<feature type="domain" description="Tim10-like" evidence="16">
    <location>
        <begin position="150"/>
        <end position="209"/>
    </location>
</feature>
<feature type="compositionally biased region" description="Basic and acidic residues" evidence="15">
    <location>
        <begin position="1"/>
        <end position="11"/>
    </location>
</feature>
<evidence type="ECO:0000256" key="15">
    <source>
        <dbReference type="SAM" id="MobiDB-lite"/>
    </source>
</evidence>
<evidence type="ECO:0000256" key="7">
    <source>
        <dbReference type="ARBA" id="ARBA00022927"/>
    </source>
</evidence>
<evidence type="ECO:0000256" key="11">
    <source>
        <dbReference type="ARBA" id="ARBA00023186"/>
    </source>
</evidence>
<dbReference type="Proteomes" id="UP000239560">
    <property type="component" value="Unassembled WGS sequence"/>
</dbReference>
<keyword evidence="3" id="KW-0813">Transport</keyword>
<evidence type="ECO:0000256" key="13">
    <source>
        <dbReference type="ARBA" id="ARBA00074047"/>
    </source>
</evidence>
<evidence type="ECO:0000256" key="1">
    <source>
        <dbReference type="ARBA" id="ARBA00004137"/>
    </source>
</evidence>
<dbReference type="GO" id="GO:0046872">
    <property type="term" value="F:metal ion binding"/>
    <property type="evidence" value="ECO:0007669"/>
    <property type="project" value="UniProtKB-KW"/>
</dbReference>
<dbReference type="Pfam" id="PF02953">
    <property type="entry name" value="zf-Tim10_DDP"/>
    <property type="match status" value="1"/>
</dbReference>
<dbReference type="SUPFAM" id="SSF144122">
    <property type="entry name" value="Tim10-like"/>
    <property type="match status" value="1"/>
</dbReference>
<evidence type="ECO:0000256" key="2">
    <source>
        <dbReference type="ARBA" id="ARBA00006720"/>
    </source>
</evidence>
<keyword evidence="7" id="KW-0653">Protein transport</keyword>
<keyword evidence="10" id="KW-1015">Disulfide bond</keyword>
<dbReference type="EMBL" id="CWKI01000013">
    <property type="protein sequence ID" value="CTR10586.1"/>
    <property type="molecule type" value="Genomic_DNA"/>
</dbReference>
<gene>
    <name evidence="17" type="primary">FGENESH: predicted gene_13.277</name>
    <name evidence="18" type="ORF">AAT19DRAFT_10755</name>
    <name evidence="17" type="ORF">BN2166_0064470</name>
</gene>
<evidence type="ECO:0000256" key="10">
    <source>
        <dbReference type="ARBA" id="ARBA00023157"/>
    </source>
</evidence>
<evidence type="ECO:0000313" key="18">
    <source>
        <dbReference type="EMBL" id="PRQ71215.1"/>
    </source>
</evidence>
<keyword evidence="5" id="KW-0472">Membrane</keyword>
<dbReference type="InterPro" id="IPR035427">
    <property type="entry name" value="Tim10-like_dom_sf"/>
</dbReference>
<evidence type="ECO:0000259" key="16">
    <source>
        <dbReference type="Pfam" id="PF02953"/>
    </source>
</evidence>
<comment type="similarity">
    <text evidence="2">Belongs to the small Tim family.</text>
</comment>
<sequence length="227" mass="25161">MEGPKPTEGRGGRGNVQHCSVRWQENSKNAPGTRPATRHAAPQTPSLEHLRVSSGRVRVVERGVATKMRRMRGDDPRLRLLLDHSRHFLRESHPARRSPPVSSSTSPSAQFLDSISLIPLRLSMSGLFGRSASLAPQDAQAKAQQIRGEVQQQLALAQAQELINKLNEKCFKACITKPSDTLTPNDHACLMRCSDRFLEAFNIISQTYVQRLAREREAASGANLLPQ</sequence>
<keyword evidence="4" id="KW-0479">Metal-binding</keyword>
<keyword evidence="11" id="KW-0143">Chaperone</keyword>
<dbReference type="FunFam" id="1.10.287.810:FF:000001">
    <property type="entry name" value="mitochondrial import inner membrane translocase subunit TIM13"/>
    <property type="match status" value="1"/>
</dbReference>
<dbReference type="OrthoDB" id="7813104at2759"/>
<keyword evidence="19" id="KW-1185">Reference proteome</keyword>
<name>A0A0K3CTN8_RHOTO</name>
<feature type="region of interest" description="Disordered" evidence="15">
    <location>
        <begin position="1"/>
        <end position="48"/>
    </location>
</feature>
<keyword evidence="6" id="KW-0862">Zinc</keyword>
<organism evidence="17 19">
    <name type="scientific">Rhodotorula toruloides</name>
    <name type="common">Yeast</name>
    <name type="synonym">Rhodosporidium toruloides</name>
    <dbReference type="NCBI Taxonomy" id="5286"/>
    <lineage>
        <taxon>Eukaryota</taxon>
        <taxon>Fungi</taxon>
        <taxon>Dikarya</taxon>
        <taxon>Basidiomycota</taxon>
        <taxon>Pucciniomycotina</taxon>
        <taxon>Microbotryomycetes</taxon>
        <taxon>Sporidiobolales</taxon>
        <taxon>Sporidiobolaceae</taxon>
        <taxon>Rhodotorula</taxon>
    </lineage>
</organism>
<dbReference type="GO" id="GO:0042719">
    <property type="term" value="C:mitochondrial intermembrane space chaperone complex"/>
    <property type="evidence" value="ECO:0007669"/>
    <property type="project" value="UniProtKB-ARBA"/>
</dbReference>
<evidence type="ECO:0000313" key="17">
    <source>
        <dbReference type="EMBL" id="CTR10586.1"/>
    </source>
</evidence>
<dbReference type="GO" id="GO:0045039">
    <property type="term" value="P:protein insertion into mitochondrial inner membrane"/>
    <property type="evidence" value="ECO:0007669"/>
    <property type="project" value="UniProtKB-ARBA"/>
</dbReference>
<dbReference type="EMBL" id="LCTV02000013">
    <property type="protein sequence ID" value="PRQ71215.1"/>
    <property type="molecule type" value="Genomic_DNA"/>
</dbReference>
<dbReference type="Gene3D" id="1.10.287.810">
    <property type="entry name" value="Mitochondrial import inner membrane translocase subunit tim13 like domains"/>
    <property type="match status" value="1"/>
</dbReference>
<reference evidence="18 20" key="2">
    <citation type="journal article" date="2018" name="Elife">
        <title>Functional genomics of lipid metabolism in the oleaginous yeast Rhodosporidium toruloides.</title>
        <authorList>
            <person name="Coradetti S.T."/>
            <person name="Pinel D."/>
            <person name="Geiselman G."/>
            <person name="Ito M."/>
            <person name="Mondo S."/>
            <person name="Reilly M.C."/>
            <person name="Cheng Y.F."/>
            <person name="Bauer S."/>
            <person name="Grigoriev I."/>
            <person name="Gladden J.M."/>
            <person name="Simmons B.A."/>
            <person name="Brem R."/>
            <person name="Arkin A.P."/>
            <person name="Skerker J.M."/>
        </authorList>
    </citation>
    <scope>NUCLEOTIDE SEQUENCE [LARGE SCALE GENOMIC DNA]</scope>
    <source>
        <strain evidence="18 20">NBRC 0880</strain>
    </source>
</reference>
<dbReference type="GO" id="GO:0015031">
    <property type="term" value="P:protein transport"/>
    <property type="evidence" value="ECO:0007669"/>
    <property type="project" value="UniProtKB-KW"/>
</dbReference>